<evidence type="ECO:0000313" key="5">
    <source>
        <dbReference type="EMBL" id="QBR03611.1"/>
    </source>
</evidence>
<dbReference type="Gene3D" id="1.10.260.40">
    <property type="entry name" value="lambda repressor-like DNA-binding domains"/>
    <property type="match status" value="2"/>
</dbReference>
<dbReference type="SMART" id="SM00530">
    <property type="entry name" value="HTH_XRE"/>
    <property type="match status" value="2"/>
</dbReference>
<dbReference type="PROSITE" id="PS50943">
    <property type="entry name" value="HTH_CROC1"/>
    <property type="match status" value="2"/>
</dbReference>
<sequence length="233" mass="25623">MMRVTITNQSRRRPPATCLAATVAVAVGVADHPCTIVRQLSKSNLRPTRSINKRTWAVPSITKDAAVNALSFPAPPPCFQNLMSRSSANADFAVTLRNLRAARDLSREDLAKKASISRNTLYLIEEVKANVRVVTICKLARALEMHPCAFFEKGTADSPAPNCSCEDLPDVVAQAVTRLRIELELSQNELTKRADLPRGYVGQIERLRPDITLEVLARIATALKSPLSEFFKG</sequence>
<gene>
    <name evidence="5" type="ORF">E1956_41610</name>
</gene>
<evidence type="ECO:0000259" key="4">
    <source>
        <dbReference type="PROSITE" id="PS50943"/>
    </source>
</evidence>
<dbReference type="OrthoDB" id="4990661at2"/>
<keyword evidence="2" id="KW-0238">DNA-binding</keyword>
<dbReference type="GO" id="GO:0005829">
    <property type="term" value="C:cytosol"/>
    <property type="evidence" value="ECO:0007669"/>
    <property type="project" value="TreeGrafter"/>
</dbReference>
<organism evidence="5 6">
    <name type="scientific">Paraburkholderia pallida</name>
    <dbReference type="NCBI Taxonomy" id="2547399"/>
    <lineage>
        <taxon>Bacteria</taxon>
        <taxon>Pseudomonadati</taxon>
        <taxon>Pseudomonadota</taxon>
        <taxon>Betaproteobacteria</taxon>
        <taxon>Burkholderiales</taxon>
        <taxon>Burkholderiaceae</taxon>
        <taxon>Paraburkholderia</taxon>
    </lineage>
</organism>
<evidence type="ECO:0000313" key="6">
    <source>
        <dbReference type="Proteomes" id="UP000295727"/>
    </source>
</evidence>
<reference evidence="5 6" key="1">
    <citation type="submission" date="2019-03" db="EMBL/GenBank/DDBJ databases">
        <title>Paraburkholderia sp. 7MH5, isolated from subtropical forest soil.</title>
        <authorList>
            <person name="Gao Z.-H."/>
            <person name="Qiu L.-H."/>
        </authorList>
    </citation>
    <scope>NUCLEOTIDE SEQUENCE [LARGE SCALE GENOMIC DNA]</scope>
    <source>
        <strain evidence="5 6">7MH5</strain>
    </source>
</reference>
<feature type="domain" description="HTH cro/C1-type" evidence="4">
    <location>
        <begin position="96"/>
        <end position="150"/>
    </location>
</feature>
<dbReference type="GO" id="GO:0003677">
    <property type="term" value="F:DNA binding"/>
    <property type="evidence" value="ECO:0007669"/>
    <property type="project" value="UniProtKB-KW"/>
</dbReference>
<evidence type="ECO:0000256" key="2">
    <source>
        <dbReference type="ARBA" id="ARBA00023125"/>
    </source>
</evidence>
<evidence type="ECO:0000256" key="3">
    <source>
        <dbReference type="ARBA" id="ARBA00023163"/>
    </source>
</evidence>
<keyword evidence="1" id="KW-0805">Transcription regulation</keyword>
<feature type="domain" description="HTH cro/C1-type" evidence="4">
    <location>
        <begin position="176"/>
        <end position="230"/>
    </location>
</feature>
<dbReference type="GO" id="GO:0003700">
    <property type="term" value="F:DNA-binding transcription factor activity"/>
    <property type="evidence" value="ECO:0007669"/>
    <property type="project" value="TreeGrafter"/>
</dbReference>
<protein>
    <submittedName>
        <fullName evidence="5">XRE family transcriptional regulator</fullName>
    </submittedName>
</protein>
<dbReference type="Proteomes" id="UP000295727">
    <property type="component" value="Chromosome 4"/>
</dbReference>
<dbReference type="CDD" id="cd00093">
    <property type="entry name" value="HTH_XRE"/>
    <property type="match status" value="2"/>
</dbReference>
<dbReference type="InterPro" id="IPR050807">
    <property type="entry name" value="TransReg_Diox_bact_type"/>
</dbReference>
<evidence type="ECO:0000256" key="1">
    <source>
        <dbReference type="ARBA" id="ARBA00023015"/>
    </source>
</evidence>
<dbReference type="InterPro" id="IPR010982">
    <property type="entry name" value="Lambda_DNA-bd_dom_sf"/>
</dbReference>
<dbReference type="Pfam" id="PF01381">
    <property type="entry name" value="HTH_3"/>
    <property type="match status" value="1"/>
</dbReference>
<name>A0A4P7D4B4_9BURK</name>
<dbReference type="SUPFAM" id="SSF47413">
    <property type="entry name" value="lambda repressor-like DNA-binding domains"/>
    <property type="match status" value="2"/>
</dbReference>
<accession>A0A4P7D4B4</accession>
<keyword evidence="6" id="KW-1185">Reference proteome</keyword>
<dbReference type="EMBL" id="CP038151">
    <property type="protein sequence ID" value="QBR03611.1"/>
    <property type="molecule type" value="Genomic_DNA"/>
</dbReference>
<keyword evidence="3" id="KW-0804">Transcription</keyword>
<dbReference type="InterPro" id="IPR001387">
    <property type="entry name" value="Cro/C1-type_HTH"/>
</dbReference>
<dbReference type="AlphaFoldDB" id="A0A4P7D4B4"/>
<dbReference type="PANTHER" id="PTHR46797:SF23">
    <property type="entry name" value="HTH-TYPE TRANSCRIPTIONAL REGULATOR SUTR"/>
    <property type="match status" value="1"/>
</dbReference>
<dbReference type="KEGG" id="ppai:E1956_41610"/>
<proteinExistence type="predicted"/>
<dbReference type="Pfam" id="PF13560">
    <property type="entry name" value="HTH_31"/>
    <property type="match status" value="1"/>
</dbReference>
<dbReference type="PANTHER" id="PTHR46797">
    <property type="entry name" value="HTH-TYPE TRANSCRIPTIONAL REGULATOR"/>
    <property type="match status" value="1"/>
</dbReference>